<proteinExistence type="predicted"/>
<dbReference type="EMBL" id="QZCG01000013">
    <property type="protein sequence ID" value="RJE82966.1"/>
    <property type="molecule type" value="Genomic_DNA"/>
</dbReference>
<keyword evidence="3" id="KW-1185">Reference proteome</keyword>
<sequence length="62" mass="6767">MEDRSKERRRPGRGKNAEDTREGRLRAALRANLARRKAQARARSGKGAQETGGSNDTGGDES</sequence>
<dbReference type="AlphaFoldDB" id="A0A418SPS6"/>
<comment type="caution">
    <text evidence="2">The sequence shown here is derived from an EMBL/GenBank/DDBJ whole genome shotgun (WGS) entry which is preliminary data.</text>
</comment>
<feature type="region of interest" description="Disordered" evidence="1">
    <location>
        <begin position="1"/>
        <end position="62"/>
    </location>
</feature>
<protein>
    <submittedName>
        <fullName evidence="2">Uncharacterized protein</fullName>
    </submittedName>
</protein>
<feature type="compositionally biased region" description="Basic and acidic residues" evidence="1">
    <location>
        <begin position="15"/>
        <end position="25"/>
    </location>
</feature>
<accession>A0A418SPS6</accession>
<evidence type="ECO:0000313" key="3">
    <source>
        <dbReference type="Proteomes" id="UP000284202"/>
    </source>
</evidence>
<gene>
    <name evidence="2" type="ORF">D3P04_18225</name>
</gene>
<name>A0A418SPS6_9RHOB</name>
<evidence type="ECO:0000256" key="1">
    <source>
        <dbReference type="SAM" id="MobiDB-lite"/>
    </source>
</evidence>
<evidence type="ECO:0000313" key="2">
    <source>
        <dbReference type="EMBL" id="RJE82966.1"/>
    </source>
</evidence>
<organism evidence="2 3">
    <name type="scientific">Paracoccus onubensis</name>
    <dbReference type="NCBI Taxonomy" id="1675788"/>
    <lineage>
        <taxon>Bacteria</taxon>
        <taxon>Pseudomonadati</taxon>
        <taxon>Pseudomonadota</taxon>
        <taxon>Alphaproteobacteria</taxon>
        <taxon>Rhodobacterales</taxon>
        <taxon>Paracoccaceae</taxon>
        <taxon>Paracoccus</taxon>
    </lineage>
</organism>
<dbReference type="RefSeq" id="WP_119751287.1">
    <property type="nucleotide sequence ID" value="NZ_QZCG01000013.1"/>
</dbReference>
<reference evidence="3" key="1">
    <citation type="submission" date="2018-09" db="EMBL/GenBank/DDBJ databases">
        <title>Acidovorax cavernicola nov. sp. isolated from Gruta de las Maravillas (Aracena, Spain).</title>
        <authorList>
            <person name="Jurado V."/>
            <person name="Gutierrez-Patricio S."/>
            <person name="Gonzalez-Pimentel J.L."/>
            <person name="Miller A.Z."/>
            <person name="Laiz L."/>
            <person name="Saiz-Jimenez C."/>
        </authorList>
    </citation>
    <scope>NUCLEOTIDE SEQUENCE [LARGE SCALE GENOMIC DNA]</scope>
    <source>
        <strain evidence="3">1011MAR3C25</strain>
    </source>
</reference>
<feature type="compositionally biased region" description="Basic residues" evidence="1">
    <location>
        <begin position="33"/>
        <end position="44"/>
    </location>
</feature>
<dbReference type="Proteomes" id="UP000284202">
    <property type="component" value="Unassembled WGS sequence"/>
</dbReference>